<evidence type="ECO:0000313" key="3">
    <source>
        <dbReference type="WBParaSite" id="maker-uti_cns_0002398-snap-gene-0.9-mRNA-1"/>
    </source>
</evidence>
<proteinExistence type="predicted"/>
<name>A0A1I8GLB8_9PLAT</name>
<dbReference type="Proteomes" id="UP000095280">
    <property type="component" value="Unplaced"/>
</dbReference>
<feature type="region of interest" description="Disordered" evidence="1">
    <location>
        <begin position="1"/>
        <end position="26"/>
    </location>
</feature>
<evidence type="ECO:0000256" key="1">
    <source>
        <dbReference type="SAM" id="MobiDB-lite"/>
    </source>
</evidence>
<protein>
    <submittedName>
        <fullName evidence="3">Uncharacterized protein</fullName>
    </submittedName>
</protein>
<organism evidence="2 3">
    <name type="scientific">Macrostomum lignano</name>
    <dbReference type="NCBI Taxonomy" id="282301"/>
    <lineage>
        <taxon>Eukaryota</taxon>
        <taxon>Metazoa</taxon>
        <taxon>Spiralia</taxon>
        <taxon>Lophotrochozoa</taxon>
        <taxon>Platyhelminthes</taxon>
        <taxon>Rhabditophora</taxon>
        <taxon>Macrostomorpha</taxon>
        <taxon>Macrostomida</taxon>
        <taxon>Macrostomidae</taxon>
        <taxon>Macrostomum</taxon>
    </lineage>
</organism>
<keyword evidence="2" id="KW-1185">Reference proteome</keyword>
<accession>A0A1I8GLB8</accession>
<sequence length="202" mass="22411">MSSESLKKPQARDDMLSEETQSLPDRFDREFLRERVTTLSASQQLELYIQQFESETSSECSKVLPSVIEDSQPDCSNYRDSTSTTTTTASVSMATASDNGSQPVACWLRDLTDCVQSVEAREPQPPSYLCMLEAHQLSQQLMQRLQLAAGRPRLLSAEDKAAIRSSLLRKQFGVEDGGGSGFEPLSGGRLTNLIDRARRDLL</sequence>
<reference evidence="3" key="1">
    <citation type="submission" date="2016-11" db="UniProtKB">
        <authorList>
            <consortium name="WormBaseParasite"/>
        </authorList>
    </citation>
    <scope>IDENTIFICATION</scope>
</reference>
<feature type="compositionally biased region" description="Basic and acidic residues" evidence="1">
    <location>
        <begin position="1"/>
        <end position="15"/>
    </location>
</feature>
<evidence type="ECO:0000313" key="2">
    <source>
        <dbReference type="Proteomes" id="UP000095280"/>
    </source>
</evidence>
<dbReference type="WBParaSite" id="maker-uti_cns_0002398-snap-gene-0.9-mRNA-1">
    <property type="protein sequence ID" value="maker-uti_cns_0002398-snap-gene-0.9-mRNA-1"/>
    <property type="gene ID" value="maker-uti_cns_0002398-snap-gene-0.9"/>
</dbReference>
<dbReference type="AlphaFoldDB" id="A0A1I8GLB8"/>